<proteinExistence type="predicted"/>
<accession>A0AAE4B2W1</accession>
<organism evidence="2 3">
    <name type="scientific">Catenuloplanes indicus</name>
    <dbReference type="NCBI Taxonomy" id="137267"/>
    <lineage>
        <taxon>Bacteria</taxon>
        <taxon>Bacillati</taxon>
        <taxon>Actinomycetota</taxon>
        <taxon>Actinomycetes</taxon>
        <taxon>Micromonosporales</taxon>
        <taxon>Micromonosporaceae</taxon>
        <taxon>Catenuloplanes</taxon>
    </lineage>
</organism>
<comment type="caution">
    <text evidence="2">The sequence shown here is derived from an EMBL/GenBank/DDBJ whole genome shotgun (WGS) entry which is preliminary data.</text>
</comment>
<keyword evidence="3" id="KW-1185">Reference proteome</keyword>
<dbReference type="Gene3D" id="3.10.450.50">
    <property type="match status" value="1"/>
</dbReference>
<dbReference type="AlphaFoldDB" id="A0AAE4B2W1"/>
<evidence type="ECO:0000259" key="1">
    <source>
        <dbReference type="Pfam" id="PF12680"/>
    </source>
</evidence>
<dbReference type="InterPro" id="IPR037401">
    <property type="entry name" value="SnoaL-like"/>
</dbReference>
<dbReference type="RefSeq" id="WP_307244668.1">
    <property type="nucleotide sequence ID" value="NZ_JAUSUZ010000001.1"/>
</dbReference>
<feature type="domain" description="SnoaL-like" evidence="1">
    <location>
        <begin position="16"/>
        <end position="89"/>
    </location>
</feature>
<sequence length="122" mass="13826">MTASVIAGRTRGWCVADLKGRDEVLAYTGGIFARFDPLVWRGHEWTVSPDGRAVFFHGVGDMVVARIGRPYRNTYTMRFDVEDGRVVRIAEYGNALMFAGLDVRPNRTELRALLRAVRRPVR</sequence>
<dbReference type="Pfam" id="PF12680">
    <property type="entry name" value="SnoaL_2"/>
    <property type="match status" value="1"/>
</dbReference>
<keyword evidence="2" id="KW-0413">Isomerase</keyword>
<evidence type="ECO:0000313" key="3">
    <source>
        <dbReference type="Proteomes" id="UP001240236"/>
    </source>
</evidence>
<dbReference type="GO" id="GO:0016853">
    <property type="term" value="F:isomerase activity"/>
    <property type="evidence" value="ECO:0007669"/>
    <property type="project" value="UniProtKB-KW"/>
</dbReference>
<gene>
    <name evidence="2" type="ORF">J2S42_006107</name>
</gene>
<name>A0AAE4B2W1_9ACTN</name>
<dbReference type="Proteomes" id="UP001240236">
    <property type="component" value="Unassembled WGS sequence"/>
</dbReference>
<reference evidence="2 3" key="1">
    <citation type="submission" date="2023-07" db="EMBL/GenBank/DDBJ databases">
        <title>Sequencing the genomes of 1000 actinobacteria strains.</title>
        <authorList>
            <person name="Klenk H.-P."/>
        </authorList>
    </citation>
    <scope>NUCLEOTIDE SEQUENCE [LARGE SCALE GENOMIC DNA]</scope>
    <source>
        <strain evidence="2 3">DSM 44709</strain>
    </source>
</reference>
<dbReference type="InterPro" id="IPR032710">
    <property type="entry name" value="NTF2-like_dom_sf"/>
</dbReference>
<dbReference type="SUPFAM" id="SSF54427">
    <property type="entry name" value="NTF2-like"/>
    <property type="match status" value="1"/>
</dbReference>
<evidence type="ECO:0000313" key="2">
    <source>
        <dbReference type="EMBL" id="MDQ0369438.1"/>
    </source>
</evidence>
<protein>
    <submittedName>
        <fullName evidence="2">Ketosteroid isomerase-like protein</fullName>
    </submittedName>
</protein>
<dbReference type="EMBL" id="JAUSUZ010000001">
    <property type="protein sequence ID" value="MDQ0369438.1"/>
    <property type="molecule type" value="Genomic_DNA"/>
</dbReference>